<dbReference type="AlphaFoldDB" id="A0A1Y1IMU5"/>
<feature type="signal peptide" evidence="2">
    <location>
        <begin position="1"/>
        <end position="25"/>
    </location>
</feature>
<keyword evidence="4" id="KW-1185">Reference proteome</keyword>
<feature type="transmembrane region" description="Helical" evidence="1">
    <location>
        <begin position="495"/>
        <end position="517"/>
    </location>
</feature>
<evidence type="ECO:0000256" key="1">
    <source>
        <dbReference type="SAM" id="Phobius"/>
    </source>
</evidence>
<dbReference type="EMBL" id="DF237472">
    <property type="protein sequence ID" value="GAQ89438.1"/>
    <property type="molecule type" value="Genomic_DNA"/>
</dbReference>
<protein>
    <submittedName>
        <fullName evidence="3">Uncharacterized protein</fullName>
    </submittedName>
</protein>
<feature type="transmembrane region" description="Helical" evidence="1">
    <location>
        <begin position="98"/>
        <end position="129"/>
    </location>
</feature>
<feature type="chain" id="PRO_5011987935" evidence="2">
    <location>
        <begin position="26"/>
        <end position="537"/>
    </location>
</feature>
<evidence type="ECO:0000313" key="4">
    <source>
        <dbReference type="Proteomes" id="UP000054558"/>
    </source>
</evidence>
<dbReference type="OrthoDB" id="1922814at2759"/>
<feature type="transmembrane region" description="Helical" evidence="1">
    <location>
        <begin position="285"/>
        <end position="308"/>
    </location>
</feature>
<evidence type="ECO:0000256" key="2">
    <source>
        <dbReference type="SAM" id="SignalP"/>
    </source>
</evidence>
<evidence type="ECO:0000313" key="3">
    <source>
        <dbReference type="EMBL" id="GAQ89438.1"/>
    </source>
</evidence>
<proteinExistence type="predicted"/>
<gene>
    <name evidence="3" type="ORF">KFL_005230040</name>
</gene>
<keyword evidence="1" id="KW-1133">Transmembrane helix</keyword>
<keyword evidence="1" id="KW-0472">Membrane</keyword>
<accession>A0A1Y1IMU5</accession>
<dbReference type="PANTHER" id="PTHR31414">
    <property type="entry name" value="TRANSMEMBRANE PROTEIN DDB_G0292058"/>
    <property type="match status" value="1"/>
</dbReference>
<sequence>MAGRSGAAAASLLLVFFLTLGPALAYQAEDVNSRVMWAGQHGVVRRTLLATNDSIYQQQLIDAANAHAAAALAITPRVDPTNGMKKYEGGYDVTDMHYWASVVFTGVYGFALAIISLLVGILYLLFKCFCACCCSGRNKKPVEYTLTARLWPKALVLVYTLLAISGAVVVYSGNGKLSTSLRGTTSTIINAVADIKVDVDQVAAALTNATQALDDKSGSSAVMDAAKGLQDATTSVNLTVQDNKDKVYGYFDKVKLALTIIAAIVLALSVAGLASTVLGVRPLLMILFVVALIILFFTWLLFGITFMLDNVITDTCQAMESYTIDSRNSSLGELLPCIDTDTANDALNKGKQSVKNLVTQVNGGIKNANDARTAALIRYPTLNAGSAIPYLCDPYGPSPDYDTASCPPDQGRLGTFRQNYSAFACDTDDGQTCDQNHKPIKNTDFNKMVNATGAAESVIIIMPVLFDLVTCQFVNVTFTKVVTYDCAPMKTSLNLLWIGFVVVSVAFVFLEVFWMVVRTRVPRNDVSRVQHINDQPL</sequence>
<dbReference type="InterPro" id="IPR040283">
    <property type="entry name" value="DDB_G0292058-like"/>
</dbReference>
<reference evidence="3 4" key="1">
    <citation type="journal article" date="2014" name="Nat. Commun.">
        <title>Klebsormidium flaccidum genome reveals primary factors for plant terrestrial adaptation.</title>
        <authorList>
            <person name="Hori K."/>
            <person name="Maruyama F."/>
            <person name="Fujisawa T."/>
            <person name="Togashi T."/>
            <person name="Yamamoto N."/>
            <person name="Seo M."/>
            <person name="Sato S."/>
            <person name="Yamada T."/>
            <person name="Mori H."/>
            <person name="Tajima N."/>
            <person name="Moriyama T."/>
            <person name="Ikeuchi M."/>
            <person name="Watanabe M."/>
            <person name="Wada H."/>
            <person name="Kobayashi K."/>
            <person name="Saito M."/>
            <person name="Masuda T."/>
            <person name="Sasaki-Sekimoto Y."/>
            <person name="Mashiguchi K."/>
            <person name="Awai K."/>
            <person name="Shimojima M."/>
            <person name="Masuda S."/>
            <person name="Iwai M."/>
            <person name="Nobusawa T."/>
            <person name="Narise T."/>
            <person name="Kondo S."/>
            <person name="Saito H."/>
            <person name="Sato R."/>
            <person name="Murakawa M."/>
            <person name="Ihara Y."/>
            <person name="Oshima-Yamada Y."/>
            <person name="Ohtaka K."/>
            <person name="Satoh M."/>
            <person name="Sonobe K."/>
            <person name="Ishii M."/>
            <person name="Ohtani R."/>
            <person name="Kanamori-Sato M."/>
            <person name="Honoki R."/>
            <person name="Miyazaki D."/>
            <person name="Mochizuki H."/>
            <person name="Umetsu J."/>
            <person name="Higashi K."/>
            <person name="Shibata D."/>
            <person name="Kamiya Y."/>
            <person name="Sato N."/>
            <person name="Nakamura Y."/>
            <person name="Tabata S."/>
            <person name="Ida S."/>
            <person name="Kurokawa K."/>
            <person name="Ohta H."/>
        </authorList>
    </citation>
    <scope>NUCLEOTIDE SEQUENCE [LARGE SCALE GENOMIC DNA]</scope>
    <source>
        <strain evidence="3 4">NIES-2285</strain>
    </source>
</reference>
<organism evidence="3 4">
    <name type="scientific">Klebsormidium nitens</name>
    <name type="common">Green alga</name>
    <name type="synonym">Ulothrix nitens</name>
    <dbReference type="NCBI Taxonomy" id="105231"/>
    <lineage>
        <taxon>Eukaryota</taxon>
        <taxon>Viridiplantae</taxon>
        <taxon>Streptophyta</taxon>
        <taxon>Klebsormidiophyceae</taxon>
        <taxon>Klebsormidiales</taxon>
        <taxon>Klebsormidiaceae</taxon>
        <taxon>Klebsormidium</taxon>
    </lineage>
</organism>
<dbReference type="Proteomes" id="UP000054558">
    <property type="component" value="Unassembled WGS sequence"/>
</dbReference>
<dbReference type="OMA" id="NAYTVNI"/>
<feature type="transmembrane region" description="Helical" evidence="1">
    <location>
        <begin position="256"/>
        <end position="278"/>
    </location>
</feature>
<name>A0A1Y1IMU5_KLENI</name>
<keyword evidence="2" id="KW-0732">Signal</keyword>
<dbReference type="STRING" id="105231.A0A1Y1IMU5"/>
<keyword evidence="1" id="KW-0812">Transmembrane</keyword>
<dbReference type="PANTHER" id="PTHR31414:SF35">
    <property type="entry name" value="H(+)-EXPORTING DIPHOSPHATASE"/>
    <property type="match status" value="1"/>
</dbReference>